<dbReference type="InterPro" id="IPR052170">
    <property type="entry name" value="M29_Exopeptidase"/>
</dbReference>
<organism evidence="11 12">
    <name type="scientific">Deinococcus radiotolerans</name>
    <dbReference type="NCBI Taxonomy" id="1309407"/>
    <lineage>
        <taxon>Bacteria</taxon>
        <taxon>Thermotogati</taxon>
        <taxon>Deinococcota</taxon>
        <taxon>Deinococci</taxon>
        <taxon>Deinococcales</taxon>
        <taxon>Deinococcaceae</taxon>
        <taxon>Deinococcus</taxon>
    </lineage>
</organism>
<dbReference type="SUPFAM" id="SSF144052">
    <property type="entry name" value="Thermophilic metalloprotease-like"/>
    <property type="match status" value="1"/>
</dbReference>
<evidence type="ECO:0000256" key="3">
    <source>
        <dbReference type="ARBA" id="ARBA00001947"/>
    </source>
</evidence>
<sequence length="411" mass="44720">MTLTFDEKLRTYARLAVRVGLGVKPGQRVLVQAPVETAQLARLVVREAYAAGASFVDVRWDDDDVQLARFELAPDGTFEQISRWRVDAEIETAEAGGAVIAIRATNPNLLGSVDPERVATHQRTVAAYRRPYTAQVMTNRLNWNLISAPVSGWAQLMFPDASAEQAVAQQWDAIFAATRADQADAVERWEAHLADLKRRRDLLTGKQYAALHFQGGGTDLTVGLADDHVWGGGAADTPGGITFTANIPTEEVWTAPHRERVNGTVVSTKPLSYNGTLIDGIRIEFKDGRISGASAEKGEGALLKMIETDEGSHRLGEVALVPHSSPISRSGLFFFNTLYDENAASHIAIGSAYRFNVKGGVDMSLEDFNAKGGNDSLTHVDWMIGSDRIDVDGITKDGQREAVMRAGEFVI</sequence>
<comment type="cofactor">
    <cofactor evidence="1">
        <name>Co(2+)</name>
        <dbReference type="ChEBI" id="CHEBI:48828"/>
    </cofactor>
</comment>
<comment type="similarity">
    <text evidence="4">Belongs to the peptidase M29 family.</text>
</comment>
<evidence type="ECO:0000313" key="12">
    <source>
        <dbReference type="Proteomes" id="UP000604341"/>
    </source>
</evidence>
<dbReference type="Proteomes" id="UP000604341">
    <property type="component" value="Unassembled WGS sequence"/>
</dbReference>
<dbReference type="EMBL" id="BMPE01000019">
    <property type="protein sequence ID" value="GGL14616.1"/>
    <property type="molecule type" value="Genomic_DNA"/>
</dbReference>
<dbReference type="GO" id="GO:0004177">
    <property type="term" value="F:aminopeptidase activity"/>
    <property type="evidence" value="ECO:0007669"/>
    <property type="project" value="UniProtKB-KW"/>
</dbReference>
<evidence type="ECO:0000256" key="2">
    <source>
        <dbReference type="ARBA" id="ARBA00001946"/>
    </source>
</evidence>
<dbReference type="InterPro" id="IPR035097">
    <property type="entry name" value="M29_N-terminal"/>
</dbReference>
<protein>
    <submittedName>
        <fullName evidence="11">Aminopeptidase</fullName>
    </submittedName>
</protein>
<evidence type="ECO:0000256" key="1">
    <source>
        <dbReference type="ARBA" id="ARBA00001941"/>
    </source>
</evidence>
<dbReference type="PANTHER" id="PTHR34448">
    <property type="entry name" value="AMINOPEPTIDASE"/>
    <property type="match status" value="1"/>
</dbReference>
<keyword evidence="6" id="KW-0645">Protease</keyword>
<accession>A0ABQ2FPN1</accession>
<feature type="coiled-coil region" evidence="10">
    <location>
        <begin position="179"/>
        <end position="206"/>
    </location>
</feature>
<evidence type="ECO:0000256" key="7">
    <source>
        <dbReference type="ARBA" id="ARBA00022723"/>
    </source>
</evidence>
<dbReference type="InterPro" id="IPR000787">
    <property type="entry name" value="Peptidase_M29"/>
</dbReference>
<keyword evidence="5 11" id="KW-0031">Aminopeptidase</keyword>
<evidence type="ECO:0000256" key="9">
    <source>
        <dbReference type="ARBA" id="ARBA00023049"/>
    </source>
</evidence>
<keyword evidence="9" id="KW-0482">Metalloprotease</keyword>
<dbReference type="Pfam" id="PF02073">
    <property type="entry name" value="Peptidase_M29"/>
    <property type="match status" value="1"/>
</dbReference>
<evidence type="ECO:0000256" key="10">
    <source>
        <dbReference type="SAM" id="Coils"/>
    </source>
</evidence>
<evidence type="ECO:0000313" key="11">
    <source>
        <dbReference type="EMBL" id="GGL14616.1"/>
    </source>
</evidence>
<gene>
    <name evidence="11" type="ORF">GCM10010844_36780</name>
</gene>
<reference evidence="12" key="1">
    <citation type="journal article" date="2019" name="Int. J. Syst. Evol. Microbiol.">
        <title>The Global Catalogue of Microorganisms (GCM) 10K type strain sequencing project: providing services to taxonomists for standard genome sequencing and annotation.</title>
        <authorList>
            <consortium name="The Broad Institute Genomics Platform"/>
            <consortium name="The Broad Institute Genome Sequencing Center for Infectious Disease"/>
            <person name="Wu L."/>
            <person name="Ma J."/>
        </authorList>
    </citation>
    <scope>NUCLEOTIDE SEQUENCE [LARGE SCALE GENOMIC DNA]</scope>
    <source>
        <strain evidence="12">JCM 19173</strain>
    </source>
</reference>
<dbReference type="Gene3D" id="3.40.1830.10">
    <property type="entry name" value="Thermophilic metalloprotease (M29)"/>
    <property type="match status" value="1"/>
</dbReference>
<comment type="caution">
    <text evidence="11">The sequence shown here is derived from an EMBL/GenBank/DDBJ whole genome shotgun (WGS) entry which is preliminary data.</text>
</comment>
<dbReference type="PRINTS" id="PR00919">
    <property type="entry name" value="THERMOPTASE"/>
</dbReference>
<comment type="cofactor">
    <cofactor evidence="2">
        <name>Mg(2+)</name>
        <dbReference type="ChEBI" id="CHEBI:18420"/>
    </cofactor>
</comment>
<keyword evidence="10" id="KW-0175">Coiled coil</keyword>
<keyword evidence="12" id="KW-1185">Reference proteome</keyword>
<evidence type="ECO:0000256" key="6">
    <source>
        <dbReference type="ARBA" id="ARBA00022670"/>
    </source>
</evidence>
<proteinExistence type="inferred from homology"/>
<dbReference type="PANTHER" id="PTHR34448:SF3">
    <property type="entry name" value="AMINOPEPTIDASE AMPS"/>
    <property type="match status" value="1"/>
</dbReference>
<name>A0ABQ2FPN1_9DEIO</name>
<keyword evidence="7" id="KW-0479">Metal-binding</keyword>
<evidence type="ECO:0000256" key="8">
    <source>
        <dbReference type="ARBA" id="ARBA00022801"/>
    </source>
</evidence>
<evidence type="ECO:0000256" key="4">
    <source>
        <dbReference type="ARBA" id="ARBA00008236"/>
    </source>
</evidence>
<evidence type="ECO:0000256" key="5">
    <source>
        <dbReference type="ARBA" id="ARBA00022438"/>
    </source>
</evidence>
<keyword evidence="8" id="KW-0378">Hydrolase</keyword>
<comment type="cofactor">
    <cofactor evidence="3">
        <name>Zn(2+)</name>
        <dbReference type="ChEBI" id="CHEBI:29105"/>
    </cofactor>
</comment>
<dbReference type="RefSeq" id="WP_189070437.1">
    <property type="nucleotide sequence ID" value="NZ_BMPE01000019.1"/>
</dbReference>